<dbReference type="PANTHER" id="PTHR16453:SF9">
    <property type="entry name" value="GATOR COMPLEX PROTEIN MIOS"/>
    <property type="match status" value="1"/>
</dbReference>
<evidence type="ECO:0000313" key="3">
    <source>
        <dbReference type="EMBL" id="GMG21377.1"/>
    </source>
</evidence>
<proteinExistence type="predicted"/>
<dbReference type="InterPro" id="IPR031488">
    <property type="entry name" value="Zn_ribbon_mio"/>
</dbReference>
<feature type="domain" description="GATOR2 complex protein MIO zinc-ribbon like" evidence="2">
    <location>
        <begin position="123"/>
        <end position="221"/>
    </location>
</feature>
<name>A0A9W6YVE4_AMBMO</name>
<dbReference type="InterPro" id="IPR037593">
    <property type="entry name" value="MIOS/Sea4"/>
</dbReference>
<feature type="region of interest" description="Disordered" evidence="1">
    <location>
        <begin position="87"/>
        <end position="107"/>
    </location>
</feature>
<dbReference type="PANTHER" id="PTHR16453">
    <property type="entry name" value="WD40 DOMAIN-CONTAINING PROTEIN MIO FAMILY MEMBER"/>
    <property type="match status" value="1"/>
</dbReference>
<accession>A0A9W6YVE4</accession>
<evidence type="ECO:0000256" key="1">
    <source>
        <dbReference type="SAM" id="MobiDB-lite"/>
    </source>
</evidence>
<dbReference type="GO" id="GO:1904263">
    <property type="term" value="P:positive regulation of TORC1 signaling"/>
    <property type="evidence" value="ECO:0007669"/>
    <property type="project" value="TreeGrafter"/>
</dbReference>
<dbReference type="AlphaFoldDB" id="A0A9W6YVE4"/>
<evidence type="ECO:0000259" key="2">
    <source>
        <dbReference type="Pfam" id="PF17034"/>
    </source>
</evidence>
<comment type="caution">
    <text evidence="3">The sequence shown here is derived from an EMBL/GenBank/DDBJ whole genome shotgun (WGS) entry which is preliminary data.</text>
</comment>
<dbReference type="GO" id="GO:0005737">
    <property type="term" value="C:cytoplasm"/>
    <property type="evidence" value="ECO:0007669"/>
    <property type="project" value="TreeGrafter"/>
</dbReference>
<organism evidence="3 4">
    <name type="scientific">Ambrosiozyma monospora</name>
    <name type="common">Yeast</name>
    <name type="synonym">Endomycopsis monosporus</name>
    <dbReference type="NCBI Taxonomy" id="43982"/>
    <lineage>
        <taxon>Eukaryota</taxon>
        <taxon>Fungi</taxon>
        <taxon>Dikarya</taxon>
        <taxon>Ascomycota</taxon>
        <taxon>Saccharomycotina</taxon>
        <taxon>Pichiomycetes</taxon>
        <taxon>Pichiales</taxon>
        <taxon>Pichiaceae</taxon>
        <taxon>Ambrosiozyma</taxon>
    </lineage>
</organism>
<dbReference type="OrthoDB" id="341486at2759"/>
<keyword evidence="4" id="KW-1185">Reference proteome</keyword>
<dbReference type="Proteomes" id="UP001165063">
    <property type="component" value="Unassembled WGS sequence"/>
</dbReference>
<reference evidence="3" key="1">
    <citation type="submission" date="2023-04" db="EMBL/GenBank/DDBJ databases">
        <title>Ambrosiozyma monospora NBRC 1965.</title>
        <authorList>
            <person name="Ichikawa N."/>
            <person name="Sato H."/>
            <person name="Tonouchi N."/>
        </authorList>
    </citation>
    <scope>NUCLEOTIDE SEQUENCE</scope>
    <source>
        <strain evidence="3">NBRC 1965</strain>
    </source>
</reference>
<gene>
    <name evidence="3" type="ORF">Amon01_000194700</name>
</gene>
<evidence type="ECO:0000313" key="4">
    <source>
        <dbReference type="Proteomes" id="UP001165063"/>
    </source>
</evidence>
<dbReference type="CDD" id="cd16691">
    <property type="entry name" value="mRING-H2-C3H3C2_Mio"/>
    <property type="match status" value="1"/>
</dbReference>
<dbReference type="Pfam" id="PF17034">
    <property type="entry name" value="zinc_ribbon_16"/>
    <property type="match status" value="1"/>
</dbReference>
<sequence length="221" mass="24800">MASFSCPKYFHDDRVEHWVQSYRVLLNSWNLFAVRARFDVARTKLSRRIDGFIQTKRVPRQIYLQCVNCHKNISKTSNENNDLQARFRSDDDSKTSSNGGVGVLGSGLSSVNGGTSVNSNRGGVRHSTVCPHCGYSLPRCAICLISQGIPIPKDMISADNYQDGLTNNTTEAIAKAESKFKEWFSFCLSCNHTMHAGHAEEWFSKHWVCPVPDCNCKCNNK</sequence>
<dbReference type="EMBL" id="BSXU01000644">
    <property type="protein sequence ID" value="GMG21377.1"/>
    <property type="molecule type" value="Genomic_DNA"/>
</dbReference>
<protein>
    <submittedName>
        <fullName evidence="3">Unnamed protein product</fullName>
    </submittedName>
</protein>